<proteinExistence type="predicted"/>
<reference evidence="3 4" key="1">
    <citation type="journal article" date="2008" name="PLoS Genet.">
        <title>Genomic islands in the pathogenic filamentous fungus Aspergillus fumigatus.</title>
        <authorList>
            <person name="Fedorova N.D."/>
            <person name="Khaldi N."/>
            <person name="Joardar V.S."/>
            <person name="Maiti R."/>
            <person name="Amedeo P."/>
            <person name="Anderson M.J."/>
            <person name="Crabtree J."/>
            <person name="Silva J.C."/>
            <person name="Badger J.H."/>
            <person name="Albarraq A."/>
            <person name="Angiuoli S."/>
            <person name="Bussey H."/>
            <person name="Bowyer P."/>
            <person name="Cotty P.J."/>
            <person name="Dyer P.S."/>
            <person name="Egan A."/>
            <person name="Galens K."/>
            <person name="Fraser-Liggett C.M."/>
            <person name="Haas B.J."/>
            <person name="Inman J.M."/>
            <person name="Kent R."/>
            <person name="Lemieux S."/>
            <person name="Malavazi I."/>
            <person name="Orvis J."/>
            <person name="Roemer T."/>
            <person name="Ronning C.M."/>
            <person name="Sundaram J.P."/>
            <person name="Sutton G."/>
            <person name="Turner G."/>
            <person name="Venter J.C."/>
            <person name="White O.R."/>
            <person name="Whitty B.R."/>
            <person name="Youngman P."/>
            <person name="Wolfe K.H."/>
            <person name="Goldman G.H."/>
            <person name="Wortman J.R."/>
            <person name="Jiang B."/>
            <person name="Denning D.W."/>
            <person name="Nierman W.C."/>
        </authorList>
    </citation>
    <scope>NUCLEOTIDE SEQUENCE [LARGE SCALE GENOMIC DNA]</scope>
    <source>
        <strain evidence="4">ATCC 1007 / CBS 513.65 / DSM 816 / NCTC 3887 / NRRL 1</strain>
    </source>
</reference>
<dbReference type="OrthoDB" id="5549748at2759"/>
<feature type="region of interest" description="Disordered" evidence="1">
    <location>
        <begin position="1"/>
        <end position="64"/>
    </location>
</feature>
<feature type="compositionally biased region" description="Low complexity" evidence="1">
    <location>
        <begin position="302"/>
        <end position="311"/>
    </location>
</feature>
<organism evidence="3 4">
    <name type="scientific">Aspergillus clavatus (strain ATCC 1007 / CBS 513.65 / DSM 816 / NCTC 3887 / NRRL 1 / QM 1276 / 107)</name>
    <dbReference type="NCBI Taxonomy" id="344612"/>
    <lineage>
        <taxon>Eukaryota</taxon>
        <taxon>Fungi</taxon>
        <taxon>Dikarya</taxon>
        <taxon>Ascomycota</taxon>
        <taxon>Pezizomycotina</taxon>
        <taxon>Eurotiomycetes</taxon>
        <taxon>Eurotiomycetidae</taxon>
        <taxon>Eurotiales</taxon>
        <taxon>Aspergillaceae</taxon>
        <taxon>Aspergillus</taxon>
        <taxon>Aspergillus subgen. Fumigati</taxon>
    </lineage>
</organism>
<feature type="region of interest" description="Disordered" evidence="1">
    <location>
        <begin position="114"/>
        <end position="137"/>
    </location>
</feature>
<dbReference type="HOGENOM" id="CLU_053162_0_0_1"/>
<dbReference type="Proteomes" id="UP000006701">
    <property type="component" value="Unassembled WGS sequence"/>
</dbReference>
<evidence type="ECO:0000313" key="3">
    <source>
        <dbReference type="EMBL" id="EAW14010.1"/>
    </source>
</evidence>
<dbReference type="EMBL" id="DS027045">
    <property type="protein sequence ID" value="EAW14010.1"/>
    <property type="molecule type" value="Genomic_DNA"/>
</dbReference>
<evidence type="ECO:0000259" key="2">
    <source>
        <dbReference type="Pfam" id="PF26118"/>
    </source>
</evidence>
<evidence type="ECO:0000313" key="4">
    <source>
        <dbReference type="Proteomes" id="UP000006701"/>
    </source>
</evidence>
<dbReference type="AlphaFoldDB" id="A1C6I9"/>
<feature type="compositionally biased region" description="Basic and acidic residues" evidence="1">
    <location>
        <begin position="1"/>
        <end position="22"/>
    </location>
</feature>
<accession>A1C6I9</accession>
<feature type="compositionally biased region" description="Basic and acidic residues" evidence="1">
    <location>
        <begin position="31"/>
        <end position="64"/>
    </location>
</feature>
<evidence type="ECO:0000256" key="1">
    <source>
        <dbReference type="SAM" id="MobiDB-lite"/>
    </source>
</evidence>
<gene>
    <name evidence="3" type="ORF">ACLA_070420</name>
</gene>
<protein>
    <recommendedName>
        <fullName evidence="2">DUF8035 domain-containing protein</fullName>
    </recommendedName>
</protein>
<dbReference type="VEuPathDB" id="FungiDB:ACLA_070420"/>
<dbReference type="RefSeq" id="XP_001275436.1">
    <property type="nucleotide sequence ID" value="XM_001275435.1"/>
</dbReference>
<dbReference type="Pfam" id="PF26118">
    <property type="entry name" value="DUF8035"/>
    <property type="match status" value="1"/>
</dbReference>
<sequence>MSRYDDYRSSSERLERVRDRRYSRGAAVLDRPPRMEEDRFESRLHETDRYGPPARRSDRLYEDDHLIHTSGPLVAYDRPRGESPPPRPRLLRRQSSLDTFDRIPSRKLDEFYYHGHLPPRDAPAPSIPRRRPSRRHKETDYYEDIRIAEPDYYGDEEFRGFRERDRYAGHPRRSSGRVREELVEEIAYEKPYPRKGKTRMPRRLVHTHAIRKLGYPYQEEDDLITIQLALSKEQIDEVISLSREVKRHAETRVVHARRSPSPIRARRKERTVEKLTMETYSPRASHNTLIIEASPSRHRSTSRYQSPSRYRSPSRHYELSEKRVTRAVSRTRSISVHGRHRRLSSPVRMMERFEPDKTGTSPLAVVIRPRDSDEDLHELRRLELADREEVIRDTERLLPNGDVEEITEVKRDRRGPNPRILRAMMATLT</sequence>
<feature type="domain" description="DUF8035" evidence="2">
    <location>
        <begin position="194"/>
        <end position="247"/>
    </location>
</feature>
<dbReference type="eggNOG" id="ENOG502SSBZ">
    <property type="taxonomic scope" value="Eukaryota"/>
</dbReference>
<dbReference type="KEGG" id="act:ACLA_070420"/>
<dbReference type="GeneID" id="4707532"/>
<name>A1C6I9_ASPCL</name>
<feature type="region of interest" description="Disordered" evidence="1">
    <location>
        <begin position="294"/>
        <end position="320"/>
    </location>
</feature>
<dbReference type="OMA" id="YREVEVH"/>
<keyword evidence="4" id="KW-1185">Reference proteome</keyword>
<dbReference type="InterPro" id="IPR058348">
    <property type="entry name" value="DUF8035"/>
</dbReference>